<feature type="compositionally biased region" description="Low complexity" evidence="2">
    <location>
        <begin position="18"/>
        <end position="31"/>
    </location>
</feature>
<comment type="caution">
    <text evidence="3">The sequence shown here is derived from an EMBL/GenBank/DDBJ whole genome shotgun (WGS) entry which is preliminary data.</text>
</comment>
<evidence type="ECO:0000256" key="1">
    <source>
        <dbReference type="SAM" id="Coils"/>
    </source>
</evidence>
<dbReference type="GeneID" id="39988602"/>
<evidence type="ECO:0000313" key="4">
    <source>
        <dbReference type="Proteomes" id="UP000192257"/>
    </source>
</evidence>
<accession>A0A1X0NP21</accession>
<feature type="region of interest" description="Disordered" evidence="2">
    <location>
        <begin position="1"/>
        <end position="95"/>
    </location>
</feature>
<proteinExistence type="predicted"/>
<organism evidence="3 4">
    <name type="scientific">Trypanosoma theileri</name>
    <dbReference type="NCBI Taxonomy" id="67003"/>
    <lineage>
        <taxon>Eukaryota</taxon>
        <taxon>Discoba</taxon>
        <taxon>Euglenozoa</taxon>
        <taxon>Kinetoplastea</taxon>
        <taxon>Metakinetoplastina</taxon>
        <taxon>Trypanosomatida</taxon>
        <taxon>Trypanosomatidae</taxon>
        <taxon>Trypanosoma</taxon>
    </lineage>
</organism>
<dbReference type="AlphaFoldDB" id="A0A1X0NP21"/>
<dbReference type="OrthoDB" id="248351at2759"/>
<dbReference type="Proteomes" id="UP000192257">
    <property type="component" value="Unassembled WGS sequence"/>
</dbReference>
<name>A0A1X0NP21_9TRYP</name>
<feature type="compositionally biased region" description="Low complexity" evidence="2">
    <location>
        <begin position="109"/>
        <end position="125"/>
    </location>
</feature>
<feature type="coiled-coil region" evidence="1">
    <location>
        <begin position="250"/>
        <end position="284"/>
    </location>
</feature>
<evidence type="ECO:0000313" key="3">
    <source>
        <dbReference type="EMBL" id="ORC85880.1"/>
    </source>
</evidence>
<sequence length="284" mass="30026">MPPPPPPVPLRFIPKDPNNNNNKNNTNNTNTLPQKPNSILSTSEAAAPPPPTSTLFTGGIPTNTAPSPPRFEEINGTLEDGLQHPNSNSSSLPKLGLLSHTQPISTATAITTANTTTATTTTTKTPFGSTSHSNGISSEPTASLPLPFPFSNSLPSAHTSSASSSSSSTQQIAQLWQLVQDLTSENAVLQQRMRVLMEGEINDVNLPGMMMSTATGSGSSTIQTTTAANTSTMMTSGCSPAEAEALILRIRRLEAALKVEAMEREALEVRLQAQERVLAKLVMR</sequence>
<dbReference type="EMBL" id="NBCO01000032">
    <property type="protein sequence ID" value="ORC85880.1"/>
    <property type="molecule type" value="Genomic_DNA"/>
</dbReference>
<gene>
    <name evidence="3" type="ORF">TM35_000321950</name>
</gene>
<feature type="region of interest" description="Disordered" evidence="2">
    <location>
        <begin position="109"/>
        <end position="149"/>
    </location>
</feature>
<reference evidence="3 4" key="1">
    <citation type="submission" date="2017-03" db="EMBL/GenBank/DDBJ databases">
        <title>An alternative strategy for trypanosome survival in the mammalian bloodstream revealed through genome and transcriptome analysis of the ubiquitous bovine parasite Trypanosoma (Megatrypanum) theileri.</title>
        <authorList>
            <person name="Kelly S."/>
            <person name="Ivens A."/>
            <person name="Mott A."/>
            <person name="O'Neill E."/>
            <person name="Emms D."/>
            <person name="Macleod O."/>
            <person name="Voorheis P."/>
            <person name="Matthews J."/>
            <person name="Matthews K."/>
            <person name="Carrington M."/>
        </authorList>
    </citation>
    <scope>NUCLEOTIDE SEQUENCE [LARGE SCALE GENOMIC DNA]</scope>
    <source>
        <strain evidence="3">Edinburgh</strain>
    </source>
</reference>
<dbReference type="VEuPathDB" id="TriTrypDB:TM35_000321950"/>
<evidence type="ECO:0000256" key="2">
    <source>
        <dbReference type="SAM" id="MobiDB-lite"/>
    </source>
</evidence>
<keyword evidence="1" id="KW-0175">Coiled coil</keyword>
<feature type="compositionally biased region" description="Polar residues" evidence="2">
    <location>
        <begin position="126"/>
        <end position="141"/>
    </location>
</feature>
<protein>
    <submittedName>
        <fullName evidence="3">Uncharacterized protein</fullName>
    </submittedName>
</protein>
<dbReference type="RefSeq" id="XP_028879946.1">
    <property type="nucleotide sequence ID" value="XM_029028822.1"/>
</dbReference>
<keyword evidence="4" id="KW-1185">Reference proteome</keyword>